<reference evidence="2 3" key="1">
    <citation type="journal article" date="2021" name="Sci. Rep.">
        <title>Genome analysis of a halophilic bacterium Halomonas malpeensis YU-PRIM-29(T) reveals its exopolysaccharide and pigment producing capabilities.</title>
        <authorList>
            <person name="Athmika"/>
            <person name="Ghate S.D."/>
            <person name="Arun A.B."/>
            <person name="Rao S.S."/>
            <person name="Kumar S.T.A."/>
            <person name="Kandiyil M.K."/>
            <person name="Saptami K."/>
            <person name="Rekha P.D."/>
        </authorList>
    </citation>
    <scope>NUCLEOTIDE SEQUENCE [LARGE SCALE GENOMIC DNA]</scope>
    <source>
        <strain evidence="3">prim 29</strain>
    </source>
</reference>
<dbReference type="RefSeq" id="WP_227391097.1">
    <property type="nucleotide sequence ID" value="NZ_JBHSCJ010000009.1"/>
</dbReference>
<evidence type="ECO:0000256" key="1">
    <source>
        <dbReference type="SAM" id="SignalP"/>
    </source>
</evidence>
<evidence type="ECO:0000313" key="3">
    <source>
        <dbReference type="Proteomes" id="UP001319882"/>
    </source>
</evidence>
<evidence type="ECO:0000313" key="2">
    <source>
        <dbReference type="EMBL" id="MCB8890425.1"/>
    </source>
</evidence>
<dbReference type="EMBL" id="WHVL01000007">
    <property type="protein sequence ID" value="MCB8890425.1"/>
    <property type="molecule type" value="Genomic_DNA"/>
</dbReference>
<keyword evidence="1" id="KW-0732">Signal</keyword>
<accession>A0ABS8DW31</accession>
<sequence>MVNLTAFSFLFFWLLPIASTQAKSVDESVLIDSVYGLYEVHLIERYRGGLTTREEALLRQDSRISVQEDVFTFWNDDGCENPHYAIENHYVNEIEGEVPSSSERYGNFYGYGEDRNVINELSVFCDENDDATYSFEIVNGELWLFLDGWFYQLQRTAVR</sequence>
<proteinExistence type="predicted"/>
<dbReference type="Proteomes" id="UP001319882">
    <property type="component" value="Unassembled WGS sequence"/>
</dbReference>
<keyword evidence="3" id="KW-1185">Reference proteome</keyword>
<organism evidence="2 3">
    <name type="scientific">Vreelandella malpeensis</name>
    <dbReference type="NCBI Taxonomy" id="1172368"/>
    <lineage>
        <taxon>Bacteria</taxon>
        <taxon>Pseudomonadati</taxon>
        <taxon>Pseudomonadota</taxon>
        <taxon>Gammaproteobacteria</taxon>
        <taxon>Oceanospirillales</taxon>
        <taxon>Halomonadaceae</taxon>
        <taxon>Vreelandella</taxon>
    </lineage>
</organism>
<name>A0ABS8DW31_9GAMM</name>
<protein>
    <submittedName>
        <fullName evidence="2">Uncharacterized protein</fullName>
    </submittedName>
</protein>
<feature type="signal peptide" evidence="1">
    <location>
        <begin position="1"/>
        <end position="22"/>
    </location>
</feature>
<comment type="caution">
    <text evidence="2">The sequence shown here is derived from an EMBL/GenBank/DDBJ whole genome shotgun (WGS) entry which is preliminary data.</text>
</comment>
<feature type="chain" id="PRO_5046583465" evidence="1">
    <location>
        <begin position="23"/>
        <end position="159"/>
    </location>
</feature>
<gene>
    <name evidence="2" type="ORF">GEV37_15015</name>
</gene>